<sequence length="1642" mass="184989">MNDLDGLEGLDGAFDAFDWVTRDAAFHEATAEVASEDIGMDDNLHGDYQNAIVADDVAQEPVGHEICQVEPSNAQSQGVQADADDAEEGAVPDNSDQEPIVEEQPELEPWNARTEDVAADSDATEGAAMEYVEQEGHGNGSDDNSAANAANEVIEDFTVKRDLSQGENRRAEGETILANGQRAGSQDNADISAQFPAYALRLEVELPALPESLVEDYSVVLSEVVDHICGEVAFADSYHVEFTDGRVETITHDHLLQLRNGQSALDEFLDPFNMSKNPRKRKHGANEWDSDFESEPVELQSDAMELDEDESDESVKQITRRSTRRASQKPRIVITRREEPGHSDDEADQPSRPSRSLRPRASKPSYYGPEPEREAPGTRDKGSDDDDFMPVISDLAPPKRGRRPTRGRGKSIPIRKRQSGAGSDIEFEPLRRSSRANKNVQGMNDEFDSDDDFESMAVMKERGAPKVVSVRETFQPIEPESPFAVAHMQKCHVCAGSRQRGQLIYCQGCSLTFHKSCIGLRSSREHMVTKVDEDSFVLQCKFCIGVYTSRDETAPKYDMCQQCRSPGLSCSAFSPKRTARQEEKMREENNGIDPVAPVARELINNTENVLFRCQACHRGWHQNHLPPQEGVQSDVASYSKKWRCSECLGMTHKIHRLVAWRPTKPYVPVKGQRAPYWQDTPDDEKEYLVKWETKSYAHCTWLPGAWVFGIVAALSRKAFGKRDVEQSLLHMTEKDAIPEEFLAPDIILVAKMDSAAPAHRSKEEMLGNISYVRRIFVKFQGLGYEDVVWDTPPTPEMTALYPAYVEAYGEYVNGKYFEQETPTTIRHRVEEFKHEAFTELNAQPKGIRRGKLMGYQLEGLNWLLGNYHHSRSVVLADEMGLGKTVQVVSLVTSLVQDNPKCWPFLIVVPNATCPNWRREFRQWAPDLRVVAYHGGKESQELTYRYELFPEHRGAMRAHAVIMSYDSAQDPRTAGLFKPVKWAGLVVDEGQRLKNDQNLLYQALRGMRIPFRLLLTGTPLQNNKRELFNLIQFIDTSQDAAKLDEEFEILDKETLPRLHDKIRPYFLRRTKAGVLKFLPPMAQIIVPVTMTVVQEKLAKSIMSKNPELIKAIFADSKLKRTDRGSLNNILMQLRKCLCHPFMYSENIEERHHDHVVMFRNLVEASAKLLLLEIMLPKLKERGHRVLIFSQFLQQLDIIEDFLIGISCEYKRLDGGMSSLEKQKRIDAFNEPDSPLFAFLLSTRAGGVGINLATADTVIIMDPDFNPHQDLQALSRAHRIGQKNKVLCFQFMTKDSVEERIVQVGRSKMALDHALIESMDDDELEGADLESILKHGASALFNDNYQKTKIEYTSAMVDRLLDRSQMEQAKVEEENPTGEAPFAYARVWNSDKVGFESLPTAEAEAPVPLNAGVWDKIIAQREEEARRKAEANREVLGRGGRRRTKIDYTSKANVQKEDAERGVSSDSDEFSGGDSSSESGEEPALTKEEQEAGHRELAEQTKTTQRPAQVERIQITSIPSRNKGPIKEKFARVPHGAVGAQPGGKLQQGTNAAGSQAGQQHERAGHPHSVKKHVTVALPAPAQTSLVPNEFWHYVSRLASEVEIRMAIDEVARNKEQRAVKQIRLYALHEKLRQVSADRNLAYR</sequence>
<dbReference type="GeneID" id="80888084"/>
<dbReference type="InterPro" id="IPR000330">
    <property type="entry name" value="SNF2_N"/>
</dbReference>
<keyword evidence="5" id="KW-0863">Zinc-finger</keyword>
<keyword evidence="7" id="KW-0862">Zinc</keyword>
<dbReference type="InterPro" id="IPR027417">
    <property type="entry name" value="P-loop_NTPase"/>
</dbReference>
<keyword evidence="14" id="KW-1185">Reference proteome</keyword>
<feature type="compositionally biased region" description="Basic and acidic residues" evidence="10">
    <location>
        <begin position="370"/>
        <end position="382"/>
    </location>
</feature>
<dbReference type="Pfam" id="PF00271">
    <property type="entry name" value="Helicase_C"/>
    <property type="match status" value="1"/>
</dbReference>
<feature type="compositionally biased region" description="Acidic residues" evidence="10">
    <location>
        <begin position="82"/>
        <end position="104"/>
    </location>
</feature>
<keyword evidence="6" id="KW-0378">Hydrolase</keyword>
<evidence type="ECO:0008006" key="15">
    <source>
        <dbReference type="Google" id="ProtNLM"/>
    </source>
</evidence>
<dbReference type="GO" id="GO:0042393">
    <property type="term" value="F:histone binding"/>
    <property type="evidence" value="ECO:0007669"/>
    <property type="project" value="TreeGrafter"/>
</dbReference>
<feature type="compositionally biased region" description="Basic and acidic residues" evidence="10">
    <location>
        <begin position="335"/>
        <end position="344"/>
    </location>
</feature>
<dbReference type="SUPFAM" id="SSF57903">
    <property type="entry name" value="FYVE/PHD zinc finger"/>
    <property type="match status" value="1"/>
</dbReference>
<dbReference type="InterPro" id="IPR013083">
    <property type="entry name" value="Znf_RING/FYVE/PHD"/>
</dbReference>
<dbReference type="Pfam" id="PF23614">
    <property type="entry name" value="DUF7141"/>
    <property type="match status" value="1"/>
</dbReference>
<dbReference type="Gene3D" id="3.30.40.10">
    <property type="entry name" value="Zinc/RING finger domain, C3HC4 (zinc finger)"/>
    <property type="match status" value="1"/>
</dbReference>
<dbReference type="Gene3D" id="2.40.50.40">
    <property type="match status" value="1"/>
</dbReference>
<evidence type="ECO:0000313" key="14">
    <source>
        <dbReference type="Proteomes" id="UP001144673"/>
    </source>
</evidence>
<dbReference type="EMBL" id="JAJHUN010000007">
    <property type="protein sequence ID" value="KAJ4155691.1"/>
    <property type="molecule type" value="Genomic_DNA"/>
</dbReference>
<feature type="region of interest" description="Disordered" evidence="10">
    <location>
        <begin position="71"/>
        <end position="104"/>
    </location>
</feature>
<feature type="domain" description="Helicase ATP-binding" evidence="11">
    <location>
        <begin position="864"/>
        <end position="1036"/>
    </location>
</feature>
<dbReference type="InterPro" id="IPR001965">
    <property type="entry name" value="Znf_PHD"/>
</dbReference>
<dbReference type="Proteomes" id="UP001144673">
    <property type="component" value="Chromosome 6"/>
</dbReference>
<dbReference type="InterPro" id="IPR055565">
    <property type="entry name" value="DUF7141"/>
</dbReference>
<evidence type="ECO:0000256" key="5">
    <source>
        <dbReference type="ARBA" id="ARBA00022771"/>
    </source>
</evidence>
<evidence type="ECO:0000256" key="1">
    <source>
        <dbReference type="ARBA" id="ARBA00004123"/>
    </source>
</evidence>
<gene>
    <name evidence="13" type="ORF">LMH87_000925</name>
</gene>
<keyword evidence="8" id="KW-0067">ATP-binding</keyword>
<evidence type="ECO:0000256" key="4">
    <source>
        <dbReference type="ARBA" id="ARBA00022741"/>
    </source>
</evidence>
<dbReference type="CDD" id="cd18793">
    <property type="entry name" value="SF2_C_SNF"/>
    <property type="match status" value="1"/>
</dbReference>
<dbReference type="InterPro" id="IPR001650">
    <property type="entry name" value="Helicase_C-like"/>
</dbReference>
<dbReference type="InterPro" id="IPR011011">
    <property type="entry name" value="Znf_FYVE_PHD"/>
</dbReference>
<keyword evidence="9" id="KW-0539">Nucleus</keyword>
<dbReference type="Pfam" id="PF23615">
    <property type="entry name" value="Chromo_MIT1"/>
    <property type="match status" value="1"/>
</dbReference>
<feature type="region of interest" description="Disordered" evidence="10">
    <location>
        <begin position="1444"/>
        <end position="1567"/>
    </location>
</feature>
<evidence type="ECO:0000259" key="12">
    <source>
        <dbReference type="PROSITE" id="PS51194"/>
    </source>
</evidence>
<dbReference type="Pfam" id="PF15446">
    <property type="entry name" value="zf-PHD-like"/>
    <property type="match status" value="1"/>
</dbReference>
<evidence type="ECO:0000256" key="7">
    <source>
        <dbReference type="ARBA" id="ARBA00022833"/>
    </source>
</evidence>
<evidence type="ECO:0000256" key="2">
    <source>
        <dbReference type="ARBA" id="ARBA00011353"/>
    </source>
</evidence>
<evidence type="ECO:0000256" key="8">
    <source>
        <dbReference type="ARBA" id="ARBA00022840"/>
    </source>
</evidence>
<feature type="compositionally biased region" description="Polar residues" evidence="10">
    <location>
        <begin position="1545"/>
        <end position="1557"/>
    </location>
</feature>
<dbReference type="GO" id="GO:0005634">
    <property type="term" value="C:nucleus"/>
    <property type="evidence" value="ECO:0007669"/>
    <property type="project" value="UniProtKB-SubCell"/>
</dbReference>
<dbReference type="InterPro" id="IPR041684">
    <property type="entry name" value="Znf-PHD-like"/>
</dbReference>
<evidence type="ECO:0000259" key="11">
    <source>
        <dbReference type="PROSITE" id="PS51192"/>
    </source>
</evidence>
<dbReference type="InterPro" id="IPR016197">
    <property type="entry name" value="Chromo-like_dom_sf"/>
</dbReference>
<dbReference type="PROSITE" id="PS51192">
    <property type="entry name" value="HELICASE_ATP_BIND_1"/>
    <property type="match status" value="1"/>
</dbReference>
<dbReference type="PROSITE" id="PS01359">
    <property type="entry name" value="ZF_PHD_1"/>
    <property type="match status" value="1"/>
</dbReference>
<dbReference type="PROSITE" id="PS51194">
    <property type="entry name" value="HELICASE_CTER"/>
    <property type="match status" value="1"/>
</dbReference>
<dbReference type="InterPro" id="IPR038718">
    <property type="entry name" value="SNF2-like_sf"/>
</dbReference>
<evidence type="ECO:0000313" key="13">
    <source>
        <dbReference type="EMBL" id="KAJ4155691.1"/>
    </source>
</evidence>
<dbReference type="SMART" id="SM00249">
    <property type="entry name" value="PHD"/>
    <property type="match status" value="2"/>
</dbReference>
<dbReference type="Gene3D" id="3.40.50.10810">
    <property type="entry name" value="Tandem AAA-ATPase domain"/>
    <property type="match status" value="1"/>
</dbReference>
<dbReference type="SMART" id="SM00487">
    <property type="entry name" value="DEXDc"/>
    <property type="match status" value="1"/>
</dbReference>
<proteinExistence type="predicted"/>
<keyword evidence="4" id="KW-0547">Nucleotide-binding</keyword>
<evidence type="ECO:0000256" key="3">
    <source>
        <dbReference type="ARBA" id="ARBA00022723"/>
    </source>
</evidence>
<dbReference type="InterPro" id="IPR019786">
    <property type="entry name" value="Zinc_finger_PHD-type_CS"/>
</dbReference>
<dbReference type="CDD" id="cd17919">
    <property type="entry name" value="DEXHc_Snf"/>
    <property type="match status" value="1"/>
</dbReference>
<evidence type="ECO:0000256" key="6">
    <source>
        <dbReference type="ARBA" id="ARBA00022801"/>
    </source>
</evidence>
<dbReference type="GO" id="GO:0003677">
    <property type="term" value="F:DNA binding"/>
    <property type="evidence" value="ECO:0007669"/>
    <property type="project" value="TreeGrafter"/>
</dbReference>
<feature type="compositionally biased region" description="Basic and acidic residues" evidence="10">
    <location>
        <begin position="1452"/>
        <end position="1461"/>
    </location>
</feature>
<dbReference type="CDD" id="cd15489">
    <property type="entry name" value="PHD_SF"/>
    <property type="match status" value="1"/>
</dbReference>
<dbReference type="GO" id="GO:0005524">
    <property type="term" value="F:ATP binding"/>
    <property type="evidence" value="ECO:0007669"/>
    <property type="project" value="UniProtKB-KW"/>
</dbReference>
<name>A0A9W8UP98_AKAMU</name>
<dbReference type="SUPFAM" id="SSF52540">
    <property type="entry name" value="P-loop containing nucleoside triphosphate hydrolases"/>
    <property type="match status" value="2"/>
</dbReference>
<dbReference type="RefSeq" id="XP_056055815.1">
    <property type="nucleotide sequence ID" value="XM_056198915.1"/>
</dbReference>
<dbReference type="GO" id="GO:0003682">
    <property type="term" value="F:chromatin binding"/>
    <property type="evidence" value="ECO:0007669"/>
    <property type="project" value="TreeGrafter"/>
</dbReference>
<protein>
    <recommendedName>
        <fullName evidence="15">Chromatin remodeling factor mit1</fullName>
    </recommendedName>
</protein>
<dbReference type="InterPro" id="IPR049730">
    <property type="entry name" value="SNF2/RAD54-like_C"/>
</dbReference>
<comment type="subunit">
    <text evidence="2">Component of the NuA4 histone acetyltransferase complex.</text>
</comment>
<reference evidence="13" key="1">
    <citation type="journal article" date="2023" name="Access Microbiol">
        <title>De-novo genome assembly for Akanthomyces muscarius, a biocontrol agent of insect agricultural pests.</title>
        <authorList>
            <person name="Erdos Z."/>
            <person name="Studholme D.J."/>
            <person name="Raymond B."/>
            <person name="Sharma M."/>
        </authorList>
    </citation>
    <scope>NUCLEOTIDE SEQUENCE</scope>
    <source>
        <strain evidence="13">Ve6</strain>
    </source>
</reference>
<accession>A0A9W8UP98</accession>
<feature type="domain" description="Helicase C-terminal" evidence="12">
    <location>
        <begin position="1169"/>
        <end position="1321"/>
    </location>
</feature>
<feature type="compositionally biased region" description="Basic and acidic residues" evidence="10">
    <location>
        <begin position="1482"/>
        <end position="1497"/>
    </location>
</feature>
<feature type="region of interest" description="Disordered" evidence="10">
    <location>
        <begin position="271"/>
        <end position="450"/>
    </location>
</feature>
<keyword evidence="3" id="KW-0479">Metal-binding</keyword>
<evidence type="ECO:0000256" key="10">
    <source>
        <dbReference type="SAM" id="MobiDB-lite"/>
    </source>
</evidence>
<feature type="compositionally biased region" description="Basic residues" evidence="10">
    <location>
        <begin position="318"/>
        <end position="328"/>
    </location>
</feature>
<dbReference type="SMART" id="SM00490">
    <property type="entry name" value="HELICc"/>
    <property type="match status" value="1"/>
</dbReference>
<comment type="subcellular location">
    <subcellularLocation>
        <location evidence="1">Nucleus</location>
    </subcellularLocation>
</comment>
<organism evidence="13 14">
    <name type="scientific">Akanthomyces muscarius</name>
    <name type="common">Entomopathogenic fungus</name>
    <name type="synonym">Lecanicillium muscarium</name>
    <dbReference type="NCBI Taxonomy" id="2231603"/>
    <lineage>
        <taxon>Eukaryota</taxon>
        <taxon>Fungi</taxon>
        <taxon>Dikarya</taxon>
        <taxon>Ascomycota</taxon>
        <taxon>Pezizomycotina</taxon>
        <taxon>Sordariomycetes</taxon>
        <taxon>Hypocreomycetidae</taxon>
        <taxon>Hypocreales</taxon>
        <taxon>Cordycipitaceae</taxon>
        <taxon>Akanthomyces</taxon>
    </lineage>
</organism>
<dbReference type="KEGG" id="amus:LMH87_000925"/>
<dbReference type="GO" id="GO:0016887">
    <property type="term" value="F:ATP hydrolysis activity"/>
    <property type="evidence" value="ECO:0007669"/>
    <property type="project" value="TreeGrafter"/>
</dbReference>
<dbReference type="Pfam" id="PF00176">
    <property type="entry name" value="SNF2-rel_dom"/>
    <property type="match status" value="1"/>
</dbReference>
<dbReference type="PANTHER" id="PTHR45623:SF17">
    <property type="entry name" value="CHROMODOMAIN-HELICASE-DNA-BINDING PROTEIN 3-RELATED"/>
    <property type="match status" value="1"/>
</dbReference>
<comment type="caution">
    <text evidence="13">The sequence shown here is derived from an EMBL/GenBank/DDBJ whole genome shotgun (WGS) entry which is preliminary data.</text>
</comment>
<dbReference type="SUPFAM" id="SSF54160">
    <property type="entry name" value="Chromo domain-like"/>
    <property type="match status" value="1"/>
</dbReference>
<dbReference type="InterPro" id="IPR014001">
    <property type="entry name" value="Helicase_ATP-bd"/>
</dbReference>
<dbReference type="PANTHER" id="PTHR45623">
    <property type="entry name" value="CHROMODOMAIN-HELICASE-DNA-BINDING PROTEIN 3-RELATED-RELATED"/>
    <property type="match status" value="1"/>
</dbReference>
<evidence type="ECO:0000256" key="9">
    <source>
        <dbReference type="ARBA" id="ARBA00023242"/>
    </source>
</evidence>
<dbReference type="GO" id="GO:0000785">
    <property type="term" value="C:chromatin"/>
    <property type="evidence" value="ECO:0007669"/>
    <property type="project" value="TreeGrafter"/>
</dbReference>
<feature type="compositionally biased region" description="Basic residues" evidence="10">
    <location>
        <begin position="399"/>
        <end position="418"/>
    </location>
</feature>
<dbReference type="Gene3D" id="3.40.50.300">
    <property type="entry name" value="P-loop containing nucleotide triphosphate hydrolases"/>
    <property type="match status" value="1"/>
</dbReference>
<dbReference type="GO" id="GO:0008270">
    <property type="term" value="F:zinc ion binding"/>
    <property type="evidence" value="ECO:0007669"/>
    <property type="project" value="UniProtKB-KW"/>
</dbReference>
<dbReference type="GO" id="GO:0140658">
    <property type="term" value="F:ATP-dependent chromatin remodeler activity"/>
    <property type="evidence" value="ECO:0007669"/>
    <property type="project" value="TreeGrafter"/>
</dbReference>
<dbReference type="InterPro" id="IPR056616">
    <property type="entry name" value="Chromo_MIT1"/>
</dbReference>